<sequence length="312" mass="36394">MSTKSDTTFFHLMEKGKFSDCRFKVGSETFDCHKIILASVSDYFDRLFLEESTKVTSKIYSLVDVKPDTFKNFLKYAYTRNEKDICNYSNAMIMELFECGSKWLVKSMTNICSKHLKIHCDSMPFGDMLKMFEFSHRMDNLELINASKEVMTKRFAKSLNCFEALHLTPKVFEKYVLATSEVLPEVERFKMIQAYLDVNGLKFDKSNQSSLKESKDKNNETNDTENEDYDLFVLPEAPKLFPPTLIIGEMEKCHLEPPNSDFVHKLLSYINYKLMCSQDFYEVVGKSDLLTFQEKFENLYLTIKSSDNEDDK</sequence>
<dbReference type="EMBL" id="JAMKOV010000004">
    <property type="protein sequence ID" value="KAI8040250.1"/>
    <property type="molecule type" value="Genomic_DNA"/>
</dbReference>
<feature type="domain" description="BTB" evidence="1">
    <location>
        <begin position="19"/>
        <end position="79"/>
    </location>
</feature>
<dbReference type="CDD" id="cd18186">
    <property type="entry name" value="BTB_POZ_ZBTB_KLHL-like"/>
    <property type="match status" value="1"/>
</dbReference>
<dbReference type="PROSITE" id="PS50097">
    <property type="entry name" value="BTB"/>
    <property type="match status" value="1"/>
</dbReference>
<dbReference type="SUPFAM" id="SSF54695">
    <property type="entry name" value="POZ domain"/>
    <property type="match status" value="1"/>
</dbReference>
<dbReference type="PANTHER" id="PTHR24410">
    <property type="entry name" value="HL07962P-RELATED"/>
    <property type="match status" value="1"/>
</dbReference>
<dbReference type="InterPro" id="IPR000210">
    <property type="entry name" value="BTB/POZ_dom"/>
</dbReference>
<accession>A0A9Q0BQK6</accession>
<comment type="caution">
    <text evidence="3">The sequence shown here is derived from an EMBL/GenBank/DDBJ whole genome shotgun (WGS) entry which is preliminary data.</text>
</comment>
<dbReference type="Proteomes" id="UP001059596">
    <property type="component" value="Unassembled WGS sequence"/>
</dbReference>
<dbReference type="InterPro" id="IPR011333">
    <property type="entry name" value="SKP1/BTB/POZ_sf"/>
</dbReference>
<evidence type="ECO:0000259" key="1">
    <source>
        <dbReference type="PROSITE" id="PS50097"/>
    </source>
</evidence>
<protein>
    <recommendedName>
        <fullName evidence="1">BTB domain-containing protein</fullName>
    </recommendedName>
</protein>
<dbReference type="EMBL" id="JAMKOV010000015">
    <property type="protein sequence ID" value="KAI8036694.1"/>
    <property type="molecule type" value="Genomic_DNA"/>
</dbReference>
<evidence type="ECO:0000313" key="4">
    <source>
        <dbReference type="Proteomes" id="UP001059596"/>
    </source>
</evidence>
<dbReference type="PANTHER" id="PTHR24410:SF23">
    <property type="entry name" value="BTB DOMAIN-CONTAINING PROTEIN-RELATED"/>
    <property type="match status" value="1"/>
</dbReference>
<evidence type="ECO:0000313" key="2">
    <source>
        <dbReference type="EMBL" id="KAI8036694.1"/>
    </source>
</evidence>
<dbReference type="Gene3D" id="3.30.710.10">
    <property type="entry name" value="Potassium Channel Kv1.1, Chain A"/>
    <property type="match status" value="1"/>
</dbReference>
<evidence type="ECO:0000313" key="3">
    <source>
        <dbReference type="EMBL" id="KAI8040250.1"/>
    </source>
</evidence>
<gene>
    <name evidence="3" type="ORF">M5D96_006190</name>
    <name evidence="2" type="ORF">M5D96_010495</name>
</gene>
<dbReference type="OrthoDB" id="7869089at2759"/>
<dbReference type="SMART" id="SM00225">
    <property type="entry name" value="BTB"/>
    <property type="match status" value="1"/>
</dbReference>
<dbReference type="Pfam" id="PF00651">
    <property type="entry name" value="BTB"/>
    <property type="match status" value="1"/>
</dbReference>
<reference evidence="3" key="1">
    <citation type="journal article" date="2023" name="Genome Biol. Evol.">
        <title>Long-read-based Genome Assembly of Drosophila gunungcola Reveals Fewer Chemosensory Genes in Flower-breeding Species.</title>
        <authorList>
            <person name="Negi A."/>
            <person name="Liao B.Y."/>
            <person name="Yeh S.D."/>
        </authorList>
    </citation>
    <scope>NUCLEOTIDE SEQUENCE</scope>
    <source>
        <strain evidence="3">Sukarami</strain>
    </source>
</reference>
<keyword evidence="4" id="KW-1185">Reference proteome</keyword>
<dbReference type="InterPro" id="IPR051481">
    <property type="entry name" value="BTB-POZ/Galectin-3-binding"/>
</dbReference>
<proteinExistence type="predicted"/>
<name>A0A9Q0BQK6_9MUSC</name>
<dbReference type="AlphaFoldDB" id="A0A9Q0BQK6"/>
<organism evidence="3 4">
    <name type="scientific">Drosophila gunungcola</name>
    <name type="common">fruit fly</name>
    <dbReference type="NCBI Taxonomy" id="103775"/>
    <lineage>
        <taxon>Eukaryota</taxon>
        <taxon>Metazoa</taxon>
        <taxon>Ecdysozoa</taxon>
        <taxon>Arthropoda</taxon>
        <taxon>Hexapoda</taxon>
        <taxon>Insecta</taxon>
        <taxon>Pterygota</taxon>
        <taxon>Neoptera</taxon>
        <taxon>Endopterygota</taxon>
        <taxon>Diptera</taxon>
        <taxon>Brachycera</taxon>
        <taxon>Muscomorpha</taxon>
        <taxon>Ephydroidea</taxon>
        <taxon>Drosophilidae</taxon>
        <taxon>Drosophila</taxon>
        <taxon>Sophophora</taxon>
    </lineage>
</organism>